<dbReference type="AlphaFoldDB" id="A0A0R3DDV6"/>
<keyword evidence="6" id="KW-0029">Amino-acid transport</keyword>
<dbReference type="STRING" id="989370.AOQ71_22315"/>
<feature type="transmembrane region" description="Helical" evidence="9">
    <location>
        <begin position="423"/>
        <end position="441"/>
    </location>
</feature>
<feature type="transmembrane region" description="Helical" evidence="9">
    <location>
        <begin position="331"/>
        <end position="352"/>
    </location>
</feature>
<evidence type="ECO:0000256" key="2">
    <source>
        <dbReference type="ARBA" id="ARBA00008220"/>
    </source>
</evidence>
<evidence type="ECO:0000256" key="5">
    <source>
        <dbReference type="ARBA" id="ARBA00022692"/>
    </source>
</evidence>
<feature type="transmembrane region" description="Helical" evidence="9">
    <location>
        <begin position="358"/>
        <end position="380"/>
    </location>
</feature>
<feature type="transmembrane region" description="Helical" evidence="9">
    <location>
        <begin position="453"/>
        <end position="475"/>
    </location>
</feature>
<evidence type="ECO:0000256" key="1">
    <source>
        <dbReference type="ARBA" id="ARBA00004651"/>
    </source>
</evidence>
<dbReference type="InterPro" id="IPR002293">
    <property type="entry name" value="AA/rel_permease1"/>
</dbReference>
<protein>
    <submittedName>
        <fullName evidence="10">Amino acid APC transporter</fullName>
    </submittedName>
</protein>
<comment type="caution">
    <text evidence="10">The sequence shown here is derived from an EMBL/GenBank/DDBJ whole genome shotgun (WGS) entry which is preliminary data.</text>
</comment>
<comment type="subcellular location">
    <subcellularLocation>
        <location evidence="1">Cell membrane</location>
        <topology evidence="1">Multi-pass membrane protein</topology>
    </subcellularLocation>
</comment>
<dbReference type="PANTHER" id="PTHR42770:SF4">
    <property type="entry name" value="ARGININE_ORNITHINE ANTIPORTER-RELATED"/>
    <property type="match status" value="1"/>
</dbReference>
<dbReference type="PIRSF" id="PIRSF006060">
    <property type="entry name" value="AA_transporter"/>
    <property type="match status" value="1"/>
</dbReference>
<dbReference type="Gene3D" id="1.20.1740.10">
    <property type="entry name" value="Amino acid/polyamine transporter I"/>
    <property type="match status" value="1"/>
</dbReference>
<evidence type="ECO:0000256" key="3">
    <source>
        <dbReference type="ARBA" id="ARBA00022448"/>
    </source>
</evidence>
<dbReference type="InterPro" id="IPR004754">
    <property type="entry name" value="Amino_acid_antiprt"/>
</dbReference>
<dbReference type="InterPro" id="IPR050367">
    <property type="entry name" value="APC_superfamily"/>
</dbReference>
<dbReference type="Pfam" id="PF13520">
    <property type="entry name" value="AA_permease_2"/>
    <property type="match status" value="1"/>
</dbReference>
<gene>
    <name evidence="10" type="ORF">AOQ71_22315</name>
</gene>
<dbReference type="NCBIfam" id="TIGR00905">
    <property type="entry name" value="2A0302"/>
    <property type="match status" value="1"/>
</dbReference>
<feature type="transmembrane region" description="Helical" evidence="9">
    <location>
        <begin position="400"/>
        <end position="417"/>
    </location>
</feature>
<dbReference type="Proteomes" id="UP000051936">
    <property type="component" value="Unassembled WGS sequence"/>
</dbReference>
<keyword evidence="7 9" id="KW-1133">Transmembrane helix</keyword>
<keyword evidence="11" id="KW-1185">Reference proteome</keyword>
<feature type="transmembrane region" description="Helical" evidence="9">
    <location>
        <begin position="278"/>
        <end position="310"/>
    </location>
</feature>
<feature type="transmembrane region" description="Helical" evidence="9">
    <location>
        <begin position="153"/>
        <end position="178"/>
    </location>
</feature>
<evidence type="ECO:0000256" key="4">
    <source>
        <dbReference type="ARBA" id="ARBA00022475"/>
    </source>
</evidence>
<accession>A0A0R3DDV6</accession>
<evidence type="ECO:0000256" key="8">
    <source>
        <dbReference type="ARBA" id="ARBA00023136"/>
    </source>
</evidence>
<keyword evidence="8 9" id="KW-0472">Membrane</keyword>
<feature type="transmembrane region" description="Helical" evidence="9">
    <location>
        <begin position="117"/>
        <end position="141"/>
    </location>
</feature>
<sequence length="477" mass="51497">MTGTPSIQKLSLFALTAMVVGSMVGSGIFSLPRTFGIATGPFGAIFAWCIASGGMYTLARVFQTLAERKPELDAGVYAYAKAGFGDYPGFLSAFGYWIGSCIGNVSYWVLIKSTLGAFFPVFGEGNTVTAIVVASIGIWLFHFMILRGVQQAAAINTVVTIAKIVPILVFIVILAVAFKYDMFRANFWGGEGMPDKGLFDQIRATMLVTVFVFLGIEGASVYSRYAKERSHVGAATILGFVIVTSLMVLVTMLPYAVLPRADIAEMRQPSMATVLEAVVGHWGAVFVSIGLLVSVLGAYLAWSLICAEVLSAAGRTRDMPALFGTENANKVPAAALWLTNVIVQLFVISTYWSQDAFALMLNLTSVMSLIPFFLVAAYGLRLVRRGETYEKSGSERTRDTIFAGIAFIYTLFLIYSAGMKFLLLSLILYAPGTALYFWARLERKAKVFTAVEWGIFIAAAVGAAVGIHGLATGYITI</sequence>
<feature type="transmembrane region" description="Helical" evidence="9">
    <location>
        <begin position="234"/>
        <end position="258"/>
    </location>
</feature>
<reference evidence="10 11" key="1">
    <citation type="submission" date="2015-09" db="EMBL/GenBank/DDBJ databases">
        <title>Draft Genome Sequence of Bradyrhizobium manausense Strain BR 3351T, a Novel Symbiotic Nitrogen-Fixing Alphaproteobacterium Isolated from Brazilian Amazon Rain Forest.</title>
        <authorList>
            <person name="De Araujo J.L."/>
            <person name="Zilli J.E."/>
        </authorList>
    </citation>
    <scope>NUCLEOTIDE SEQUENCE [LARGE SCALE GENOMIC DNA]</scope>
    <source>
        <strain evidence="10 11">BR3351</strain>
    </source>
</reference>
<feature type="transmembrane region" description="Helical" evidence="9">
    <location>
        <begin position="12"/>
        <end position="31"/>
    </location>
</feature>
<keyword evidence="5 9" id="KW-0812">Transmembrane</keyword>
<dbReference type="GO" id="GO:0006865">
    <property type="term" value="P:amino acid transport"/>
    <property type="evidence" value="ECO:0007669"/>
    <property type="project" value="UniProtKB-KW"/>
</dbReference>
<feature type="transmembrane region" description="Helical" evidence="9">
    <location>
        <begin position="90"/>
        <end position="111"/>
    </location>
</feature>
<evidence type="ECO:0000256" key="9">
    <source>
        <dbReference type="SAM" id="Phobius"/>
    </source>
</evidence>
<keyword evidence="3" id="KW-0813">Transport</keyword>
<keyword evidence="4" id="KW-1003">Cell membrane</keyword>
<dbReference type="GO" id="GO:0005886">
    <property type="term" value="C:plasma membrane"/>
    <property type="evidence" value="ECO:0007669"/>
    <property type="project" value="UniProtKB-SubCell"/>
</dbReference>
<organism evidence="10 11">
    <name type="scientific">Bradyrhizobium manausense</name>
    <dbReference type="NCBI Taxonomy" id="989370"/>
    <lineage>
        <taxon>Bacteria</taxon>
        <taxon>Pseudomonadati</taxon>
        <taxon>Pseudomonadota</taxon>
        <taxon>Alphaproteobacteria</taxon>
        <taxon>Hyphomicrobiales</taxon>
        <taxon>Nitrobacteraceae</taxon>
        <taxon>Bradyrhizobium</taxon>
    </lineage>
</organism>
<name>A0A0R3DDV6_9BRAD</name>
<dbReference type="RefSeq" id="WP_057751044.1">
    <property type="nucleotide sequence ID" value="NZ_LJYG01000094.1"/>
</dbReference>
<feature type="transmembrane region" description="Helical" evidence="9">
    <location>
        <begin position="37"/>
        <end position="59"/>
    </location>
</feature>
<dbReference type="EMBL" id="LJYG01000094">
    <property type="protein sequence ID" value="KRQ08232.1"/>
    <property type="molecule type" value="Genomic_DNA"/>
</dbReference>
<dbReference type="PANTHER" id="PTHR42770">
    <property type="entry name" value="AMINO ACID TRANSPORTER-RELATED"/>
    <property type="match status" value="1"/>
</dbReference>
<evidence type="ECO:0000256" key="7">
    <source>
        <dbReference type="ARBA" id="ARBA00022989"/>
    </source>
</evidence>
<evidence type="ECO:0000313" key="11">
    <source>
        <dbReference type="Proteomes" id="UP000051936"/>
    </source>
</evidence>
<proteinExistence type="inferred from homology"/>
<dbReference type="GO" id="GO:0022857">
    <property type="term" value="F:transmembrane transporter activity"/>
    <property type="evidence" value="ECO:0007669"/>
    <property type="project" value="InterPro"/>
</dbReference>
<comment type="similarity">
    <text evidence="2">Belongs to the amino acid-polyamine-organocation (APC) superfamily. Basic amino acid/polyamine antiporter (APA) (TC 2.A.3.2) family.</text>
</comment>
<dbReference type="OrthoDB" id="3185104at2"/>
<evidence type="ECO:0000313" key="10">
    <source>
        <dbReference type="EMBL" id="KRQ08232.1"/>
    </source>
</evidence>
<feature type="transmembrane region" description="Helical" evidence="9">
    <location>
        <begin position="202"/>
        <end position="222"/>
    </location>
</feature>
<evidence type="ECO:0000256" key="6">
    <source>
        <dbReference type="ARBA" id="ARBA00022970"/>
    </source>
</evidence>